<evidence type="ECO:0000256" key="6">
    <source>
        <dbReference type="ARBA" id="ARBA00022781"/>
    </source>
</evidence>
<feature type="transmembrane region" description="Helical" evidence="11">
    <location>
        <begin position="80"/>
        <end position="99"/>
    </location>
</feature>
<dbReference type="PRINTS" id="PR00123">
    <property type="entry name" value="ATPASEA"/>
</dbReference>
<dbReference type="InterPro" id="IPR000568">
    <property type="entry name" value="ATP_synth_F0_asu"/>
</dbReference>
<evidence type="ECO:0000256" key="4">
    <source>
        <dbReference type="ARBA" id="ARBA00022547"/>
    </source>
</evidence>
<feature type="transmembrane region" description="Helical" evidence="11">
    <location>
        <begin position="194"/>
        <end position="219"/>
    </location>
</feature>
<dbReference type="Gene3D" id="1.20.120.220">
    <property type="entry name" value="ATP synthase, F0 complex, subunit A"/>
    <property type="match status" value="1"/>
</dbReference>
<protein>
    <recommendedName>
        <fullName evidence="11 12">ATP synthase subunit a</fullName>
    </recommendedName>
    <alternativeName>
        <fullName evidence="11">ATP synthase F0 sector subunit a</fullName>
    </alternativeName>
    <alternativeName>
        <fullName evidence="11">F-ATPase subunit 6</fullName>
    </alternativeName>
</protein>
<organism evidence="13 14">
    <name type="scientific">Anaerospora hongkongensis</name>
    <dbReference type="NCBI Taxonomy" id="244830"/>
    <lineage>
        <taxon>Bacteria</taxon>
        <taxon>Bacillati</taxon>
        <taxon>Bacillota</taxon>
        <taxon>Negativicutes</taxon>
        <taxon>Selenomonadales</taxon>
        <taxon>Sporomusaceae</taxon>
        <taxon>Anaerospora</taxon>
    </lineage>
</organism>
<dbReference type="InterPro" id="IPR035908">
    <property type="entry name" value="F0_ATP_A_sf"/>
</dbReference>
<comment type="function">
    <text evidence="11 12">Key component of the proton channel; it plays a direct role in the translocation of protons across the membrane.</text>
</comment>
<keyword evidence="6 11" id="KW-0375">Hydrogen ion transport</keyword>
<dbReference type="Pfam" id="PF00119">
    <property type="entry name" value="ATP-synt_A"/>
    <property type="match status" value="1"/>
</dbReference>
<dbReference type="OrthoDB" id="9789241at2"/>
<dbReference type="GO" id="GO:0042777">
    <property type="term" value="P:proton motive force-driven plasma membrane ATP synthesis"/>
    <property type="evidence" value="ECO:0007669"/>
    <property type="project" value="TreeGrafter"/>
</dbReference>
<dbReference type="GO" id="GO:0046933">
    <property type="term" value="F:proton-transporting ATP synthase activity, rotational mechanism"/>
    <property type="evidence" value="ECO:0007669"/>
    <property type="project" value="UniProtKB-UniRule"/>
</dbReference>
<feature type="transmembrane region" description="Helical" evidence="11">
    <location>
        <begin position="27"/>
        <end position="45"/>
    </location>
</feature>
<keyword evidence="10 11" id="KW-0066">ATP synthesis</keyword>
<dbReference type="SUPFAM" id="SSF81336">
    <property type="entry name" value="F1F0 ATP synthase subunit A"/>
    <property type="match status" value="1"/>
</dbReference>
<evidence type="ECO:0000313" key="13">
    <source>
        <dbReference type="EMBL" id="TCL32996.1"/>
    </source>
</evidence>
<dbReference type="PANTHER" id="PTHR42823">
    <property type="entry name" value="ATP SYNTHASE SUBUNIT A, CHLOROPLASTIC"/>
    <property type="match status" value="1"/>
</dbReference>
<dbReference type="CDD" id="cd00310">
    <property type="entry name" value="ATP-synt_Fo_a_6"/>
    <property type="match status" value="1"/>
</dbReference>
<dbReference type="PROSITE" id="PS00449">
    <property type="entry name" value="ATPASE_A"/>
    <property type="match status" value="1"/>
</dbReference>
<keyword evidence="14" id="KW-1185">Reference proteome</keyword>
<accession>A0A4R1PR48</accession>
<comment type="subcellular location">
    <subcellularLocation>
        <location evidence="11 12">Cell membrane</location>
        <topology evidence="11 12">Multi-pass membrane protein</topology>
    </subcellularLocation>
    <subcellularLocation>
        <location evidence="1">Membrane</location>
        <topology evidence="1">Multi-pass membrane protein</topology>
    </subcellularLocation>
</comment>
<evidence type="ECO:0000256" key="12">
    <source>
        <dbReference type="RuleBase" id="RU000483"/>
    </source>
</evidence>
<evidence type="ECO:0000256" key="8">
    <source>
        <dbReference type="ARBA" id="ARBA00023065"/>
    </source>
</evidence>
<evidence type="ECO:0000256" key="2">
    <source>
        <dbReference type="ARBA" id="ARBA00006810"/>
    </source>
</evidence>
<feature type="transmembrane region" description="Helical" evidence="11">
    <location>
        <begin position="111"/>
        <end position="131"/>
    </location>
</feature>
<gene>
    <name evidence="11" type="primary">atpB</name>
    <name evidence="13" type="ORF">EV210_11973</name>
</gene>
<dbReference type="InterPro" id="IPR045082">
    <property type="entry name" value="ATP_syn_F0_a_bact/chloroplast"/>
</dbReference>
<dbReference type="HAMAP" id="MF_01393">
    <property type="entry name" value="ATP_synth_a_bact"/>
    <property type="match status" value="1"/>
</dbReference>
<comment type="similarity">
    <text evidence="2 11 12">Belongs to the ATPase A chain family.</text>
</comment>
<keyword evidence="8 11" id="KW-0406">Ion transport</keyword>
<keyword evidence="7 11" id="KW-1133">Transmembrane helix</keyword>
<dbReference type="EMBL" id="SLUI01000019">
    <property type="protein sequence ID" value="TCL32996.1"/>
    <property type="molecule type" value="Genomic_DNA"/>
</dbReference>
<evidence type="ECO:0000313" key="14">
    <source>
        <dbReference type="Proteomes" id="UP000295063"/>
    </source>
</evidence>
<evidence type="ECO:0000256" key="11">
    <source>
        <dbReference type="HAMAP-Rule" id="MF_01393"/>
    </source>
</evidence>
<feature type="transmembrane region" description="Helical" evidence="11">
    <location>
        <begin position="167"/>
        <end position="188"/>
    </location>
</feature>
<evidence type="ECO:0000256" key="10">
    <source>
        <dbReference type="ARBA" id="ARBA00023310"/>
    </source>
</evidence>
<evidence type="ECO:0000256" key="9">
    <source>
        <dbReference type="ARBA" id="ARBA00023136"/>
    </source>
</evidence>
<dbReference type="NCBIfam" id="TIGR01131">
    <property type="entry name" value="ATP_synt_6_or_A"/>
    <property type="match status" value="1"/>
</dbReference>
<keyword evidence="5 11" id="KW-0812">Transmembrane</keyword>
<evidence type="ECO:0000256" key="3">
    <source>
        <dbReference type="ARBA" id="ARBA00022448"/>
    </source>
</evidence>
<reference evidence="13 14" key="1">
    <citation type="submission" date="2019-03" db="EMBL/GenBank/DDBJ databases">
        <title>Genomic Encyclopedia of Type Strains, Phase IV (KMG-IV): sequencing the most valuable type-strain genomes for metagenomic binning, comparative biology and taxonomic classification.</title>
        <authorList>
            <person name="Goeker M."/>
        </authorList>
    </citation>
    <scope>NUCLEOTIDE SEQUENCE [LARGE SCALE GENOMIC DNA]</scope>
    <source>
        <strain evidence="13 14">DSM 15969</strain>
    </source>
</reference>
<evidence type="ECO:0000256" key="1">
    <source>
        <dbReference type="ARBA" id="ARBA00004141"/>
    </source>
</evidence>
<dbReference type="Proteomes" id="UP000295063">
    <property type="component" value="Unassembled WGS sequence"/>
</dbReference>
<dbReference type="AlphaFoldDB" id="A0A4R1PR48"/>
<evidence type="ECO:0000256" key="7">
    <source>
        <dbReference type="ARBA" id="ARBA00022989"/>
    </source>
</evidence>
<dbReference type="RefSeq" id="WP_132083250.1">
    <property type="nucleotide sequence ID" value="NZ_DAIMLW010000024.1"/>
</dbReference>
<name>A0A4R1PR48_9FIRM</name>
<dbReference type="PANTHER" id="PTHR42823:SF3">
    <property type="entry name" value="ATP SYNTHASE SUBUNIT A, CHLOROPLASTIC"/>
    <property type="match status" value="1"/>
</dbReference>
<dbReference type="GO" id="GO:0005886">
    <property type="term" value="C:plasma membrane"/>
    <property type="evidence" value="ECO:0007669"/>
    <property type="project" value="UniProtKB-SubCell"/>
</dbReference>
<comment type="caution">
    <text evidence="13">The sequence shown here is derived from an EMBL/GenBank/DDBJ whole genome shotgun (WGS) entry which is preliminary data.</text>
</comment>
<keyword evidence="11" id="KW-1003">Cell membrane</keyword>
<evidence type="ECO:0000256" key="5">
    <source>
        <dbReference type="ARBA" id="ARBA00022692"/>
    </source>
</evidence>
<keyword evidence="3 11" id="KW-0813">Transport</keyword>
<sequence length="227" mass="25083">MEHGGGHEIGAHKLAHFAGLTFNLDTLYMTWLTMAIVIFIAVLATRRLEMVPRGWQNGVEYLVEALMGQIVGTIGPRGKMVAPLLITLFLFLLIGNWLGLVPSFTSPTNDLNTTLGLALMIVLIVNLLGIWNKGLGHFKHFITPNVFFLPINIIEEISKPVTLSFRLFGNILAGEILIIILGSLLPIWMPIPSVIWLGFSVIVGVIQAFIFTMLSISYLSSVLQDHH</sequence>
<dbReference type="GO" id="GO:0045259">
    <property type="term" value="C:proton-transporting ATP synthase complex"/>
    <property type="evidence" value="ECO:0007669"/>
    <property type="project" value="UniProtKB-KW"/>
</dbReference>
<keyword evidence="4 11" id="KW-0138">CF(0)</keyword>
<dbReference type="InterPro" id="IPR023011">
    <property type="entry name" value="ATP_synth_F0_asu_AS"/>
</dbReference>
<keyword evidence="9 11" id="KW-0472">Membrane</keyword>
<proteinExistence type="inferred from homology"/>